<evidence type="ECO:0000256" key="5">
    <source>
        <dbReference type="ARBA" id="ARBA00022692"/>
    </source>
</evidence>
<keyword evidence="8" id="KW-1133">Transmembrane helix</keyword>
<keyword evidence="11" id="KW-0808">Transferase</keyword>
<evidence type="ECO:0000256" key="3">
    <source>
        <dbReference type="ARBA" id="ARBA00004922"/>
    </source>
</evidence>
<evidence type="ECO:0000256" key="8">
    <source>
        <dbReference type="ARBA" id="ARBA00022989"/>
    </source>
</evidence>
<keyword evidence="7 10" id="KW-0256">Endoplasmic reticulum</keyword>
<evidence type="ECO:0000256" key="2">
    <source>
        <dbReference type="ARBA" id="ARBA00004115"/>
    </source>
</evidence>
<gene>
    <name evidence="11" type="ORF">PHISCL_01730</name>
</gene>
<proteinExistence type="inferred from homology"/>
<dbReference type="InterPro" id="IPR007676">
    <property type="entry name" value="Ribophorin_I"/>
</dbReference>
<protein>
    <recommendedName>
        <fullName evidence="10">Dolichyl-diphosphooligosaccharide--protein glycosyltransferase subunit 1</fullName>
    </recommendedName>
</protein>
<dbReference type="UniPathway" id="UPA00378"/>
<dbReference type="STRING" id="2070753.A0A3A3A9D5"/>
<evidence type="ECO:0000256" key="4">
    <source>
        <dbReference type="ARBA" id="ARBA00008905"/>
    </source>
</evidence>
<comment type="pathway">
    <text evidence="3 10">Protein modification; protein glycosylation.</text>
</comment>
<sequence length="115" mass="12966">MRLLNAATTLCALFLPSTLVYADSTSSRLSLPPDFKPPQVFKNTNLVRNTNLEKGYVRETVNVVVENIGKKPQSDYYLPFPTNVYDKVGALEVRDKKAPEKGRFDVETTEVELSR</sequence>
<dbReference type="GO" id="GO:0016740">
    <property type="term" value="F:transferase activity"/>
    <property type="evidence" value="ECO:0007669"/>
    <property type="project" value="UniProtKB-KW"/>
</dbReference>
<comment type="subunit">
    <text evidence="10">Component of the oligosaccharyltransferase (OST) complex.</text>
</comment>
<comment type="caution">
    <text evidence="11">The sequence shown here is derived from an EMBL/GenBank/DDBJ whole genome shotgun (WGS) entry which is preliminary data.</text>
</comment>
<dbReference type="PANTHER" id="PTHR21049:SF0">
    <property type="entry name" value="DOLICHYL-DIPHOSPHOOLIGOSACCHARIDE--PROTEIN GLYCOSYLTRANSFERASE SUBUNIT 1"/>
    <property type="match status" value="1"/>
</dbReference>
<dbReference type="Pfam" id="PF04597">
    <property type="entry name" value="Ribophorin_I"/>
    <property type="match status" value="1"/>
</dbReference>
<dbReference type="Proteomes" id="UP000266188">
    <property type="component" value="Unassembled WGS sequence"/>
</dbReference>
<keyword evidence="9" id="KW-0472">Membrane</keyword>
<evidence type="ECO:0000256" key="6">
    <source>
        <dbReference type="ARBA" id="ARBA00022729"/>
    </source>
</evidence>
<dbReference type="OrthoDB" id="310030at2759"/>
<dbReference type="EMBL" id="MVGC01000033">
    <property type="protein sequence ID" value="RJE25961.1"/>
    <property type="molecule type" value="Genomic_DNA"/>
</dbReference>
<reference evidence="12" key="1">
    <citation type="submission" date="2017-02" db="EMBL/GenBank/DDBJ databases">
        <authorList>
            <person name="Tafer H."/>
            <person name="Lopandic K."/>
        </authorList>
    </citation>
    <scope>NUCLEOTIDE SEQUENCE [LARGE SCALE GENOMIC DNA]</scope>
    <source>
        <strain evidence="12">CBS 366.77</strain>
    </source>
</reference>
<evidence type="ECO:0000256" key="1">
    <source>
        <dbReference type="ARBA" id="ARBA00002791"/>
    </source>
</evidence>
<comment type="subcellular location">
    <subcellularLocation>
        <location evidence="2 10">Endoplasmic reticulum membrane</location>
        <topology evidence="2 10">Single-pass type I membrane protein</topology>
    </subcellularLocation>
</comment>
<dbReference type="PANTHER" id="PTHR21049">
    <property type="entry name" value="RIBOPHORIN I"/>
    <property type="match status" value="1"/>
</dbReference>
<comment type="function">
    <text evidence="1 10">Subunit of the oligosaccharyl transferase (OST) complex that catalyzes the initial transfer of a defined glycan (Glc(3)Man(9)GlcNAc(2) in eukaryotes) from the lipid carrier dolichol-pyrophosphate to an asparagine residue within an Asn-X-Ser/Thr consensus motif in nascent polypeptide chains, the first step in protein N-glycosylation. N-glycosylation occurs cotranslationally and the complex associates with the Sec61 complex at the channel-forming translocon complex that mediates protein translocation across the endoplasmic reticulum (ER). All subunits are required for a maximal enzyme activity.</text>
</comment>
<evidence type="ECO:0000313" key="11">
    <source>
        <dbReference type="EMBL" id="RJE25961.1"/>
    </source>
</evidence>
<keyword evidence="6 10" id="KW-0732">Signal</keyword>
<evidence type="ECO:0000256" key="9">
    <source>
        <dbReference type="ARBA" id="ARBA00023136"/>
    </source>
</evidence>
<evidence type="ECO:0000256" key="7">
    <source>
        <dbReference type="ARBA" id="ARBA00022824"/>
    </source>
</evidence>
<evidence type="ECO:0000256" key="10">
    <source>
        <dbReference type="RuleBase" id="RU361143"/>
    </source>
</evidence>
<name>A0A3A3A9D5_9EURO</name>
<dbReference type="GO" id="GO:0018279">
    <property type="term" value="P:protein N-linked glycosylation via asparagine"/>
    <property type="evidence" value="ECO:0007669"/>
    <property type="project" value="TreeGrafter"/>
</dbReference>
<organism evidence="11 12">
    <name type="scientific">Aspergillus sclerotialis</name>
    <dbReference type="NCBI Taxonomy" id="2070753"/>
    <lineage>
        <taxon>Eukaryota</taxon>
        <taxon>Fungi</taxon>
        <taxon>Dikarya</taxon>
        <taxon>Ascomycota</taxon>
        <taxon>Pezizomycotina</taxon>
        <taxon>Eurotiomycetes</taxon>
        <taxon>Eurotiomycetidae</taxon>
        <taxon>Eurotiales</taxon>
        <taxon>Aspergillaceae</taxon>
        <taxon>Aspergillus</taxon>
        <taxon>Aspergillus subgen. Polypaecilum</taxon>
    </lineage>
</organism>
<comment type="similarity">
    <text evidence="4 10">Belongs to the OST1 family.</text>
</comment>
<dbReference type="AlphaFoldDB" id="A0A3A3A9D5"/>
<feature type="signal peptide" evidence="10">
    <location>
        <begin position="1"/>
        <end position="22"/>
    </location>
</feature>
<evidence type="ECO:0000313" key="12">
    <source>
        <dbReference type="Proteomes" id="UP000266188"/>
    </source>
</evidence>
<keyword evidence="12" id="KW-1185">Reference proteome</keyword>
<feature type="chain" id="PRO_5043110605" description="Dolichyl-diphosphooligosaccharide--protein glycosyltransferase subunit 1" evidence="10">
    <location>
        <begin position="23"/>
        <end position="115"/>
    </location>
</feature>
<accession>A0A3A3A9D5</accession>
<dbReference type="GO" id="GO:0008250">
    <property type="term" value="C:oligosaccharyltransferase complex"/>
    <property type="evidence" value="ECO:0007669"/>
    <property type="project" value="UniProtKB-UniRule"/>
</dbReference>
<keyword evidence="5" id="KW-0812">Transmembrane</keyword>